<evidence type="ECO:0000313" key="3">
    <source>
        <dbReference type="EMBL" id="KAA0681914.1"/>
    </source>
</evidence>
<dbReference type="CDD" id="cd07756">
    <property type="entry name" value="CYTH-like_Pase_CHAD"/>
    <property type="match status" value="1"/>
</dbReference>
<dbReference type="InterPro" id="IPR039013">
    <property type="entry name" value="YgiF"/>
</dbReference>
<dbReference type="Proteomes" id="UP000480854">
    <property type="component" value="Unassembled WGS sequence"/>
</dbReference>
<dbReference type="GO" id="GO:0050355">
    <property type="term" value="F:inorganic triphosphate phosphatase activity"/>
    <property type="evidence" value="ECO:0007669"/>
    <property type="project" value="InterPro"/>
</dbReference>
<evidence type="ECO:0000259" key="2">
    <source>
        <dbReference type="PROSITE" id="PS51708"/>
    </source>
</evidence>
<dbReference type="Pfam" id="PF01928">
    <property type="entry name" value="CYTH"/>
    <property type="match status" value="1"/>
</dbReference>
<dbReference type="PANTHER" id="PTHR39569:SF1">
    <property type="entry name" value="INORGANIC TRIPHOSPHATASE"/>
    <property type="match status" value="1"/>
</dbReference>
<proteinExistence type="predicted"/>
<dbReference type="SMART" id="SM01118">
    <property type="entry name" value="CYTH"/>
    <property type="match status" value="1"/>
</dbReference>
<dbReference type="AlphaFoldDB" id="A0A9W7NL44"/>
<dbReference type="InterPro" id="IPR033469">
    <property type="entry name" value="CYTH-like_dom_sf"/>
</dbReference>
<name>A0A9W7NL44_9PROT</name>
<reference evidence="3 4" key="1">
    <citation type="submission" date="2018-07" db="EMBL/GenBank/DDBJ databases">
        <title>Genome sequence of Azospirillum sp. ATCC 49961.</title>
        <authorList>
            <person name="Sant'Anna F.H."/>
            <person name="Baldani J.I."/>
            <person name="Zilli J.E."/>
            <person name="Reis V.M."/>
            <person name="Hartmann A."/>
            <person name="Cruz L."/>
            <person name="de Souza E.M."/>
            <person name="de Oliveira Pedrosa F."/>
            <person name="Passaglia L.M.P."/>
        </authorList>
    </citation>
    <scope>NUCLEOTIDE SEQUENCE [LARGE SCALE GENOMIC DNA]</scope>
    <source>
        <strain evidence="3 4">ATCC 49961</strain>
    </source>
</reference>
<keyword evidence="4" id="KW-1185">Reference proteome</keyword>
<dbReference type="InterPro" id="IPR023577">
    <property type="entry name" value="CYTH_domain"/>
</dbReference>
<dbReference type="EMBL" id="QOKW01000005">
    <property type="protein sequence ID" value="KAA0681914.1"/>
    <property type="molecule type" value="Genomic_DNA"/>
</dbReference>
<sequence length="540" mass="59166">MVVEAESNRETELKLAVRAEDMAKLRSCPAVASRAKGKAGTKTLESTYYDTADRRLAGRLVTLRVRKVGDRHLQTVKGAPERGELGRAEWEHPVSGPAPDLSAIAAQEALDLLGSVGEAELQPLFTTVIQRTVRVVTMGEGEAASRIEVAFDSGEIRAPDGTAIPVSEVELELLEGSPAALYDLALELALAAPLRLDPRTKAERGYALADGALADGTADKVIKAGKLEFGPDTTVEGALARILRSCIGHMMANEAVTLIGQDPEGVHQMRVALRRLRSALALFKDFIPADSYAWLVGEVKWLGGSLGPARDWDVFLAELLEPVRDAFHRADGHGKPLQEDIDALAAAARARRDRAYEGVREAIRSDRYTTFLLKFGAWVESRGWRDQPVSEHSARLFDPVEGLADHLLSRRAKKARRAGHGFAHLSVTERHELRITLKKLRYAAEFFRSLYDDKPARRYIQELSAFQDALGHLNDVATATRLLHELHDDGSRSEPGEPRAAGIVIGWHARGVTDSEPALLGLWDGFADAKAFWSKPDREG</sequence>
<accession>A0A9W7NL44</accession>
<dbReference type="Pfam" id="PF05235">
    <property type="entry name" value="CHAD"/>
    <property type="match status" value="1"/>
</dbReference>
<dbReference type="InterPro" id="IPR038186">
    <property type="entry name" value="CHAD_dom_sf"/>
</dbReference>
<evidence type="ECO:0000259" key="1">
    <source>
        <dbReference type="PROSITE" id="PS51707"/>
    </source>
</evidence>
<dbReference type="Gene3D" id="1.40.20.10">
    <property type="entry name" value="CHAD domain"/>
    <property type="match status" value="1"/>
</dbReference>
<feature type="domain" description="CYTH" evidence="1">
    <location>
        <begin position="8"/>
        <end position="212"/>
    </location>
</feature>
<dbReference type="OrthoDB" id="9777271at2"/>
<dbReference type="InterPro" id="IPR007899">
    <property type="entry name" value="CHAD_dom"/>
</dbReference>
<dbReference type="Gene3D" id="2.40.320.10">
    <property type="entry name" value="Hypothetical Protein Pfu-838710-001"/>
    <property type="match status" value="1"/>
</dbReference>
<dbReference type="PROSITE" id="PS51708">
    <property type="entry name" value="CHAD"/>
    <property type="match status" value="1"/>
</dbReference>
<dbReference type="SMART" id="SM00880">
    <property type="entry name" value="CHAD"/>
    <property type="match status" value="1"/>
</dbReference>
<organism evidence="3 4">
    <name type="scientific">Roseomonas genomospecies 6</name>
    <dbReference type="NCBI Taxonomy" id="214106"/>
    <lineage>
        <taxon>Bacteria</taxon>
        <taxon>Pseudomonadati</taxon>
        <taxon>Pseudomonadota</taxon>
        <taxon>Alphaproteobacteria</taxon>
        <taxon>Acetobacterales</taxon>
        <taxon>Roseomonadaceae</taxon>
        <taxon>Roseomonas</taxon>
    </lineage>
</organism>
<dbReference type="PANTHER" id="PTHR39569">
    <property type="entry name" value="INORGANIC TRIPHOSPHATASE"/>
    <property type="match status" value="1"/>
</dbReference>
<protein>
    <submittedName>
        <fullName evidence="3">CHAD domain-containing protein</fullName>
    </submittedName>
</protein>
<dbReference type="GO" id="GO:0046872">
    <property type="term" value="F:metal ion binding"/>
    <property type="evidence" value="ECO:0007669"/>
    <property type="project" value="TreeGrafter"/>
</dbReference>
<dbReference type="SUPFAM" id="SSF55154">
    <property type="entry name" value="CYTH-like phosphatases"/>
    <property type="match status" value="1"/>
</dbReference>
<evidence type="ECO:0000313" key="4">
    <source>
        <dbReference type="Proteomes" id="UP000480854"/>
    </source>
</evidence>
<dbReference type="RefSeq" id="WP_149468577.1">
    <property type="nucleotide sequence ID" value="NZ_QOKW01000005.1"/>
</dbReference>
<feature type="domain" description="CHAD" evidence="2">
    <location>
        <begin position="232"/>
        <end position="531"/>
    </location>
</feature>
<dbReference type="PROSITE" id="PS51707">
    <property type="entry name" value="CYTH"/>
    <property type="match status" value="1"/>
</dbReference>
<gene>
    <name evidence="3" type="ORF">DS843_09125</name>
</gene>
<comment type="caution">
    <text evidence="3">The sequence shown here is derived from an EMBL/GenBank/DDBJ whole genome shotgun (WGS) entry which is preliminary data.</text>
</comment>